<dbReference type="EMBL" id="JAWQEG010002087">
    <property type="protein sequence ID" value="KAK3874615.1"/>
    <property type="molecule type" value="Genomic_DNA"/>
</dbReference>
<evidence type="ECO:0000313" key="2">
    <source>
        <dbReference type="EMBL" id="KAK3874615.1"/>
    </source>
</evidence>
<comment type="caution">
    <text evidence="2">The sequence shown here is derived from an EMBL/GenBank/DDBJ whole genome shotgun (WGS) entry which is preliminary data.</text>
</comment>
<gene>
    <name evidence="2" type="ORF">Pcinc_020435</name>
</gene>
<evidence type="ECO:0000256" key="1">
    <source>
        <dbReference type="SAM" id="MobiDB-lite"/>
    </source>
</evidence>
<name>A0AAE1KLC8_PETCI</name>
<sequence length="66" mass="7911">MRHRRQQRSQWQQEQSQARQHSIDKLSHILEQQPPVPCGPDQRHGDEDTMQLQVYKVFAYKTPKSL</sequence>
<dbReference type="Proteomes" id="UP001286313">
    <property type="component" value="Unassembled WGS sequence"/>
</dbReference>
<proteinExistence type="predicted"/>
<organism evidence="2 3">
    <name type="scientific">Petrolisthes cinctipes</name>
    <name type="common">Flat porcelain crab</name>
    <dbReference type="NCBI Taxonomy" id="88211"/>
    <lineage>
        <taxon>Eukaryota</taxon>
        <taxon>Metazoa</taxon>
        <taxon>Ecdysozoa</taxon>
        <taxon>Arthropoda</taxon>
        <taxon>Crustacea</taxon>
        <taxon>Multicrustacea</taxon>
        <taxon>Malacostraca</taxon>
        <taxon>Eumalacostraca</taxon>
        <taxon>Eucarida</taxon>
        <taxon>Decapoda</taxon>
        <taxon>Pleocyemata</taxon>
        <taxon>Anomura</taxon>
        <taxon>Galatheoidea</taxon>
        <taxon>Porcellanidae</taxon>
        <taxon>Petrolisthes</taxon>
    </lineage>
</organism>
<evidence type="ECO:0000313" key="3">
    <source>
        <dbReference type="Proteomes" id="UP001286313"/>
    </source>
</evidence>
<accession>A0AAE1KLC8</accession>
<feature type="region of interest" description="Disordered" evidence="1">
    <location>
        <begin position="1"/>
        <end position="49"/>
    </location>
</feature>
<reference evidence="2" key="1">
    <citation type="submission" date="2023-10" db="EMBL/GenBank/DDBJ databases">
        <title>Genome assemblies of two species of porcelain crab, Petrolisthes cinctipes and Petrolisthes manimaculis (Anomura: Porcellanidae).</title>
        <authorList>
            <person name="Angst P."/>
        </authorList>
    </citation>
    <scope>NUCLEOTIDE SEQUENCE</scope>
    <source>
        <strain evidence="2">PB745_01</strain>
        <tissue evidence="2">Gill</tissue>
    </source>
</reference>
<dbReference type="AlphaFoldDB" id="A0AAE1KLC8"/>
<feature type="compositionally biased region" description="Low complexity" evidence="1">
    <location>
        <begin position="8"/>
        <end position="20"/>
    </location>
</feature>
<keyword evidence="3" id="KW-1185">Reference proteome</keyword>
<protein>
    <submittedName>
        <fullName evidence="2">Uncharacterized protein</fullName>
    </submittedName>
</protein>